<comment type="caution">
    <text evidence="1">The sequence shown here is derived from an EMBL/GenBank/DDBJ whole genome shotgun (WGS) entry which is preliminary data.</text>
</comment>
<gene>
    <name evidence="1" type="ORF">E6O51_14350</name>
</gene>
<dbReference type="OrthoDB" id="4770405at2"/>
<dbReference type="SUPFAM" id="SSF52540">
    <property type="entry name" value="P-loop containing nucleoside triphosphate hydrolases"/>
    <property type="match status" value="1"/>
</dbReference>
<keyword evidence="1" id="KW-0547">Nucleotide-binding</keyword>
<protein>
    <submittedName>
        <fullName evidence="1">ATP-binding protein</fullName>
    </submittedName>
</protein>
<keyword evidence="2" id="KW-1185">Reference proteome</keyword>
<dbReference type="RefSeq" id="WP_136385680.1">
    <property type="nucleotide sequence ID" value="NZ_SSOD01000011.1"/>
</dbReference>
<evidence type="ECO:0000313" key="1">
    <source>
        <dbReference type="EMBL" id="THF60379.1"/>
    </source>
</evidence>
<reference evidence="1 2" key="1">
    <citation type="submission" date="2019-04" db="EMBL/GenBank/DDBJ databases">
        <title>Azoarcus rhizosphaerae sp. nov. isolated from rhizosphere of Ficus religiosa.</title>
        <authorList>
            <person name="Lin S.-Y."/>
            <person name="Hameed A."/>
            <person name="Hsu Y.-H."/>
            <person name="Young C.-C."/>
        </authorList>
    </citation>
    <scope>NUCLEOTIDE SEQUENCE [LARGE SCALE GENOMIC DNA]</scope>
    <source>
        <strain evidence="1 2">CC-YHH848</strain>
    </source>
</reference>
<dbReference type="EMBL" id="SSOD01000011">
    <property type="protein sequence ID" value="THF60379.1"/>
    <property type="molecule type" value="Genomic_DNA"/>
</dbReference>
<accession>A0A4S4ALK9</accession>
<dbReference type="GO" id="GO:0005524">
    <property type="term" value="F:ATP binding"/>
    <property type="evidence" value="ECO:0007669"/>
    <property type="project" value="UniProtKB-KW"/>
</dbReference>
<evidence type="ECO:0000313" key="2">
    <source>
        <dbReference type="Proteomes" id="UP000307956"/>
    </source>
</evidence>
<sequence length="2147" mass="240593">MSRAKTQTLGTPGAIESNAGDDYHILWACRRALRLLEPDRSLSLVCIEGVSREDEITVADPDAFLGVDLTEYYGGAASADATRVVFSQLKYSQRHPERPWTAARLCERPKGARERSIIARLAQAFSGFHEGRARTLVIERLRIKLVSNRPADEALVHALDAAQAWLKDRPETQAARLLAALPVSSRDVVHRLQQASGLASTAFCDFLRCLDLSDCNSDGRLWQRLRLIEEIGRIAPASPAERARDLYERVASEALPRVGELGLRRNDVLAALGCHGKGSLFPAPPSFECLSNPIPTPDADRILEALRTSPFRSLLAHGAGGVGKTSTVLSLPDHWPHGRWVFYDCFGAGTYKDSPGDERHSVRRALLQLSNELAVQCGSPFLIRPPDGKDDLWRAFRTRLDAAADILQKQGAALVLVIDAADNAIQAADTPEDSFVVDLWKVPRPENVFLLMTARSGGRAQSLQAPSGTPQLELTGFNLEASAQHLRRSYPLATDEDTAAFHLHSHGNPRVQNYALNTGVAAEIPTVLSHARRNLDDIFKDYVEGALTLRFSWGRASDHLDDLSCFPRPLRLDHLTEVSGLPAAELEALCNALSPGLTRDADGWRFRDEDFDTFLRVRLEEAAGAPSAHRRLAQRMAALPDSDFAARHRADHLFKAEDDAAMIALALAGHAAIPRHMDEVAQVQVLRRRLVLGVKAAARAGQAEALVRLTVQAADVARSDYAILKLIEEHPDLAALYADPQTIAKHYLTAENQAWFGGVQLRCAALFSRDPENHVRAREHMNMARAWLRRRAAKRQEERGHWEIKPHHIAAGAEAVFRFAGPETANRWLSGWRPLDFVLHVCRVLADAIARDVPPPRQTELFHALRPHPLAAVLFLVAFHRAGAQPEAPLVEAVLSAMEAYSRLKRHPFLYERHVFNADTLALRAAVGVEFAELLAAYGIAPERISRLLERLSPLETNFAPRDGHDASRFIPQLRVLALLAELNGKAPDEQALAQRLLKFHEETPEYERGEERQRFHTMVGARFQLYRLRAEAVIDRPASTDLLPRLTEALNRGTAERWRYGRDFDFYLSDALPPLAEAALACTGEIGVFLDTLAEAMASKFGDGAPTYWISLAARLLTRHDQIRRGLALLDRAAGYLAEHPTNGQEHCEALLRAAALAQPHDPAMGADFFHQAVNVARELNDDLCDRLRYLAGSAEGLKNDLDESEARDLSARLVRLAEETHIYVTNEDAYPWERVFRAVLGLHTPSGYALFVRWADLGHLGIRSSTGELSQTALDEGRLQPGQALGLLRLGWSGRGTADAFVSMLDVTLAQRGVSSDTFRNLLGCVVHWVLRDISRDERAACARRLQAWLSTNHCGHLPEGQPLREYLAFVAAHPRQETAYSHPQQSHWSEQSPSEQVDWDLFFGQAPIPARLPALLAGLRELPGYQGHGTFYEQVRQRLSPSERPAYLQALLELPDTRLYSDEYLNEWEICLNSWRHAYPVQRWAVSGMPELVRRHLPGLLGYPYHVDEHLARLSRLPFVKLERWLDLLAPALADWVERLGAWQLYPLAGVLAAGLGAEQRKTLLEEAIVHGERALEERQQKPLPPLPAWQVYGEDRAAPFATLLHTLLGHPDTRIRWSCLHALRDMDLQHAPALLAALIGRLDAEHVDGFLPADSYFLWMSARAYLMIFLARFALDHPAALRPHVETLLRHALSRDFPHVQIRELAKRTLLAVEDVLPGTLDAETRLQIEAVNQPVAVHVIEGMRRHLSDARNYEGRFDFNSLDTLPYWYAPLGRRFNLGGDEVAVLAEKWICDRWGVFGHTVPQPGNRGHDRDWHLTRNDHGSLPIIEEGRTYLEYHAMLLVAGELIDSRPNTLRSPDSSYDRWEYWLQSHLPTHSRCWLSELRAPVPLEAQLHGLATPQEDWLKPTVPSAFDHCLGLRSSGNNDCLIVAAAVDIHESGRRERHRIESALVSPQSAHALLRALQAIGDPTPYRIPPAGHDLEIDEPGFSLRGWIAETSVEKELDGHDPLLYGMDTDLPRFPQTVQEALHVQPDPTGKRYLDRSDPHRLIAEITAWSDPHEDREGAEYSAGWRLQIRLDRLLGYLQAQQRCLMLEVQIDRKERRHGQEKNIDYQPPAVLLYLLHPSGHLETLEHHHRLGPTDT</sequence>
<organism evidence="1 2">
    <name type="scientific">Pseudothauera rhizosphaerae</name>
    <dbReference type="NCBI Taxonomy" id="2565932"/>
    <lineage>
        <taxon>Bacteria</taxon>
        <taxon>Pseudomonadati</taxon>
        <taxon>Pseudomonadota</taxon>
        <taxon>Betaproteobacteria</taxon>
        <taxon>Rhodocyclales</taxon>
        <taxon>Zoogloeaceae</taxon>
        <taxon>Pseudothauera</taxon>
    </lineage>
</organism>
<dbReference type="Proteomes" id="UP000307956">
    <property type="component" value="Unassembled WGS sequence"/>
</dbReference>
<name>A0A4S4ALK9_9RHOO</name>
<dbReference type="InterPro" id="IPR027417">
    <property type="entry name" value="P-loop_NTPase"/>
</dbReference>
<keyword evidence="1" id="KW-0067">ATP-binding</keyword>
<proteinExistence type="predicted"/>